<dbReference type="Proteomes" id="UP000297703">
    <property type="component" value="Unassembled WGS sequence"/>
</dbReference>
<sequence>MPHKSGALVVPLSLPVDSHPTPGGQRGSWTPPQIELKAVYTHGCWLQRGKLRVGKPCPPAVAGVRTQVPDSCALTISPILLQNESSQTQEMQHEGDTSQCSPTSFPLPHSGSTMANPSLVFAREISASLQQVPTRIIGPGV</sequence>
<evidence type="ECO:0000313" key="3">
    <source>
        <dbReference type="Proteomes" id="UP000297703"/>
    </source>
</evidence>
<keyword evidence="3" id="KW-1185">Reference proteome</keyword>
<feature type="region of interest" description="Disordered" evidence="1">
    <location>
        <begin position="1"/>
        <end position="29"/>
    </location>
</feature>
<evidence type="ECO:0000313" key="2">
    <source>
        <dbReference type="EMBL" id="TFJ97974.1"/>
    </source>
</evidence>
<name>A0A4D9DL40_9SAUR</name>
<reference evidence="2 3" key="1">
    <citation type="submission" date="2019-04" db="EMBL/GenBank/DDBJ databases">
        <title>Draft genome of the big-headed turtle Platysternon megacephalum.</title>
        <authorList>
            <person name="Gong S."/>
        </authorList>
    </citation>
    <scope>NUCLEOTIDE SEQUENCE [LARGE SCALE GENOMIC DNA]</scope>
    <source>
        <strain evidence="2">DO16091913</strain>
        <tissue evidence="2">Muscle</tissue>
    </source>
</reference>
<dbReference type="EMBL" id="QXTE01000441">
    <property type="protein sequence ID" value="TFJ97974.1"/>
    <property type="molecule type" value="Genomic_DNA"/>
</dbReference>
<gene>
    <name evidence="2" type="ORF">DR999_PMT20143</name>
</gene>
<reference evidence="2 3" key="2">
    <citation type="submission" date="2019-04" db="EMBL/GenBank/DDBJ databases">
        <title>The genome sequence of big-headed turtle.</title>
        <authorList>
            <person name="Gong S."/>
        </authorList>
    </citation>
    <scope>NUCLEOTIDE SEQUENCE [LARGE SCALE GENOMIC DNA]</scope>
    <source>
        <strain evidence="2">DO16091913</strain>
        <tissue evidence="2">Muscle</tissue>
    </source>
</reference>
<protein>
    <submittedName>
        <fullName evidence="2">CD276 antigen-like protein</fullName>
    </submittedName>
</protein>
<evidence type="ECO:0000256" key="1">
    <source>
        <dbReference type="SAM" id="MobiDB-lite"/>
    </source>
</evidence>
<proteinExistence type="predicted"/>
<dbReference type="AlphaFoldDB" id="A0A4D9DL40"/>
<comment type="caution">
    <text evidence="2">The sequence shown here is derived from an EMBL/GenBank/DDBJ whole genome shotgun (WGS) entry which is preliminary data.</text>
</comment>
<organism evidence="2 3">
    <name type="scientific">Platysternon megacephalum</name>
    <name type="common">big-headed turtle</name>
    <dbReference type="NCBI Taxonomy" id="55544"/>
    <lineage>
        <taxon>Eukaryota</taxon>
        <taxon>Metazoa</taxon>
        <taxon>Chordata</taxon>
        <taxon>Craniata</taxon>
        <taxon>Vertebrata</taxon>
        <taxon>Euteleostomi</taxon>
        <taxon>Archelosauria</taxon>
        <taxon>Testudinata</taxon>
        <taxon>Testudines</taxon>
        <taxon>Cryptodira</taxon>
        <taxon>Durocryptodira</taxon>
        <taxon>Testudinoidea</taxon>
        <taxon>Platysternidae</taxon>
        <taxon>Platysternon</taxon>
    </lineage>
</organism>
<accession>A0A4D9DL40</accession>